<protein>
    <recommendedName>
        <fullName evidence="10">(S)-3-amino-2-methylpropionate transaminase</fullName>
        <ecNumber evidence="4">2.6.1.19</ecNumber>
        <ecNumber evidence="3">2.6.1.22</ecNumber>
    </recommendedName>
    <alternativeName>
        <fullName evidence="11">GABA aminotransferase</fullName>
    </alternativeName>
    <alternativeName>
        <fullName evidence="9">Gamma-amino-N-butyrate transaminase</fullName>
    </alternativeName>
    <alternativeName>
        <fullName evidence="8">L-AIBAT</fullName>
    </alternativeName>
</protein>
<evidence type="ECO:0000256" key="6">
    <source>
        <dbReference type="ARBA" id="ARBA00022679"/>
    </source>
</evidence>
<dbReference type="CDD" id="cd00610">
    <property type="entry name" value="OAT_like"/>
    <property type="match status" value="1"/>
</dbReference>
<evidence type="ECO:0000256" key="7">
    <source>
        <dbReference type="ARBA" id="ARBA00022898"/>
    </source>
</evidence>
<dbReference type="EC" id="2.6.1.22" evidence="3"/>
<evidence type="ECO:0000256" key="3">
    <source>
        <dbReference type="ARBA" id="ARBA00012876"/>
    </source>
</evidence>
<comment type="caution">
    <text evidence="14">The sequence shown here is derived from an EMBL/GenBank/DDBJ whole genome shotgun (WGS) entry which is preliminary data.</text>
</comment>
<organism evidence="14 15">
    <name type="scientific">Heterodera trifolii</name>
    <dbReference type="NCBI Taxonomy" id="157864"/>
    <lineage>
        <taxon>Eukaryota</taxon>
        <taxon>Metazoa</taxon>
        <taxon>Ecdysozoa</taxon>
        <taxon>Nematoda</taxon>
        <taxon>Chromadorea</taxon>
        <taxon>Rhabditida</taxon>
        <taxon>Tylenchina</taxon>
        <taxon>Tylenchomorpha</taxon>
        <taxon>Tylenchoidea</taxon>
        <taxon>Heteroderidae</taxon>
        <taxon>Heteroderinae</taxon>
        <taxon>Heterodera</taxon>
    </lineage>
</organism>
<dbReference type="InterPro" id="IPR004631">
    <property type="entry name" value="4NH2But_aminotransferase_euk"/>
</dbReference>
<evidence type="ECO:0000256" key="13">
    <source>
        <dbReference type="RuleBase" id="RU003560"/>
    </source>
</evidence>
<evidence type="ECO:0000256" key="8">
    <source>
        <dbReference type="ARBA" id="ARBA00029760"/>
    </source>
</evidence>
<evidence type="ECO:0000313" key="14">
    <source>
        <dbReference type="EMBL" id="KAL3087233.1"/>
    </source>
</evidence>
<keyword evidence="15" id="KW-1185">Reference proteome</keyword>
<dbReference type="Gene3D" id="3.40.640.10">
    <property type="entry name" value="Type I PLP-dependent aspartate aminotransferase-like (Major domain)"/>
    <property type="match status" value="1"/>
</dbReference>
<keyword evidence="6" id="KW-0808">Transferase</keyword>
<dbReference type="Pfam" id="PF00202">
    <property type="entry name" value="Aminotran_3"/>
    <property type="match status" value="1"/>
</dbReference>
<keyword evidence="5" id="KW-0032">Aminotransferase</keyword>
<dbReference type="AlphaFoldDB" id="A0ABD2J9R7"/>
<dbReference type="Gene3D" id="3.90.1150.10">
    <property type="entry name" value="Aspartate Aminotransferase, domain 1"/>
    <property type="match status" value="1"/>
</dbReference>
<sequence>MINFRISFAAASFRFGACRPLFVNRFAHSLTSIASSEPDAPSVLTQIPGPKSNALKEEMEQVHQTTSINFFADYERSFGNYLIDADGNALLDLFTQISSLPLGYNHPELIKLANDARLITTAVSRPALGAFPRSDFAQLVARSLHSVAPRGLRHVQTMLCGSSANENAIKTAFIHYQTRLRGGSPPTAQHLSSCMRNEAPGTPQLSVLGFNGSFHGRTLGVLSITRSKPIHKVDIPAFDWPVANFPRYLYPLDENRQYNTEQDERCLAQVSQLIDTQKSAGRDIAAVIVEPIQCEGGDHHGSAQFFRGLQEICQDNGVFFIVDEVQTGGGICGTFWAHEQWNLPTSPDFVTFSKKTLLGGYFYKDELRVNEPYRIYNTWMGEPTKLVVLEKVVEVIGRENLVQKAGQIGAKLLDGLKALEGRHPNLMMNSRGMGALCSFDMPNTAVRDNFLKKTLSKGLLVGGCGEGTVRFRPALIFTERHLNIALSLLDEAMKEL</sequence>
<evidence type="ECO:0000256" key="1">
    <source>
        <dbReference type="ARBA" id="ARBA00001933"/>
    </source>
</evidence>
<dbReference type="EMBL" id="JBICBT010001024">
    <property type="protein sequence ID" value="KAL3087233.1"/>
    <property type="molecule type" value="Genomic_DNA"/>
</dbReference>
<dbReference type="Proteomes" id="UP001620626">
    <property type="component" value="Unassembled WGS sequence"/>
</dbReference>
<dbReference type="SUPFAM" id="SSF53383">
    <property type="entry name" value="PLP-dependent transferases"/>
    <property type="match status" value="1"/>
</dbReference>
<evidence type="ECO:0000256" key="10">
    <source>
        <dbReference type="ARBA" id="ARBA00030857"/>
    </source>
</evidence>
<dbReference type="EC" id="2.6.1.19" evidence="4"/>
<dbReference type="InterPro" id="IPR015424">
    <property type="entry name" value="PyrdxlP-dep_Trfase"/>
</dbReference>
<dbReference type="InterPro" id="IPR015422">
    <property type="entry name" value="PyrdxlP-dep_Trfase_small"/>
</dbReference>
<evidence type="ECO:0000256" key="12">
    <source>
        <dbReference type="ARBA" id="ARBA00048021"/>
    </source>
</evidence>
<dbReference type="PIRSF" id="PIRSF000521">
    <property type="entry name" value="Transaminase_4ab_Lys_Orn"/>
    <property type="match status" value="1"/>
</dbReference>
<comment type="similarity">
    <text evidence="2 13">Belongs to the class-III pyridoxal-phosphate-dependent aminotransferase family.</text>
</comment>
<name>A0ABD2J9R7_9BILA</name>
<comment type="cofactor">
    <cofactor evidence="1">
        <name>pyridoxal 5'-phosphate</name>
        <dbReference type="ChEBI" id="CHEBI:597326"/>
    </cofactor>
</comment>
<gene>
    <name evidence="14" type="ORF">niasHT_020496</name>
</gene>
<dbReference type="PANTHER" id="PTHR43206:SF1">
    <property type="entry name" value="4-AMINOBUTYRATE AMINOTRANSFERASE, MITOCHONDRIAL"/>
    <property type="match status" value="1"/>
</dbReference>
<reference evidence="14 15" key="1">
    <citation type="submission" date="2024-10" db="EMBL/GenBank/DDBJ databases">
        <authorList>
            <person name="Kim D."/>
        </authorList>
    </citation>
    <scope>NUCLEOTIDE SEQUENCE [LARGE SCALE GENOMIC DNA]</scope>
    <source>
        <strain evidence="14">BH-2024</strain>
    </source>
</reference>
<evidence type="ECO:0000256" key="9">
    <source>
        <dbReference type="ARBA" id="ARBA00030204"/>
    </source>
</evidence>
<dbReference type="InterPro" id="IPR015421">
    <property type="entry name" value="PyrdxlP-dep_Trfase_major"/>
</dbReference>
<accession>A0ABD2J9R7</accession>
<evidence type="ECO:0000256" key="5">
    <source>
        <dbReference type="ARBA" id="ARBA00022576"/>
    </source>
</evidence>
<dbReference type="InterPro" id="IPR005814">
    <property type="entry name" value="Aminotrans_3"/>
</dbReference>
<dbReference type="FunFam" id="3.40.640.10:FF:000073">
    <property type="entry name" value="Probable 4-aminobutyrate aminotransferase"/>
    <property type="match status" value="1"/>
</dbReference>
<proteinExistence type="inferred from homology"/>
<evidence type="ECO:0000256" key="2">
    <source>
        <dbReference type="ARBA" id="ARBA00008954"/>
    </source>
</evidence>
<evidence type="ECO:0000256" key="4">
    <source>
        <dbReference type="ARBA" id="ARBA00012912"/>
    </source>
</evidence>
<evidence type="ECO:0000256" key="11">
    <source>
        <dbReference type="ARBA" id="ARBA00031787"/>
    </source>
</evidence>
<dbReference type="NCBIfam" id="TIGR00699">
    <property type="entry name" value="GABAtrns_euk"/>
    <property type="match status" value="1"/>
</dbReference>
<comment type="catalytic activity">
    <reaction evidence="12">
        <text>4-aminobutanoate + 2-oxoglutarate = succinate semialdehyde + L-glutamate</text>
        <dbReference type="Rhea" id="RHEA:23352"/>
        <dbReference type="ChEBI" id="CHEBI:16810"/>
        <dbReference type="ChEBI" id="CHEBI:29985"/>
        <dbReference type="ChEBI" id="CHEBI:57706"/>
        <dbReference type="ChEBI" id="CHEBI:59888"/>
        <dbReference type="EC" id="2.6.1.19"/>
    </reaction>
</comment>
<dbReference type="GO" id="GO:0047298">
    <property type="term" value="F:(S)-3-amino-2-methylpropionate transaminase activity"/>
    <property type="evidence" value="ECO:0007669"/>
    <property type="project" value="UniProtKB-EC"/>
</dbReference>
<evidence type="ECO:0000313" key="15">
    <source>
        <dbReference type="Proteomes" id="UP001620626"/>
    </source>
</evidence>
<keyword evidence="7 13" id="KW-0663">Pyridoxal phosphate</keyword>
<dbReference type="PANTHER" id="PTHR43206">
    <property type="entry name" value="AMINOTRANSFERASE"/>
    <property type="match status" value="1"/>
</dbReference>
<dbReference type="GO" id="GO:0034386">
    <property type="term" value="F:4-aminobutyrate:2-oxoglutarate transaminase activity"/>
    <property type="evidence" value="ECO:0007669"/>
    <property type="project" value="UniProtKB-EC"/>
</dbReference>